<gene>
    <name evidence="2" type="ORF">G3I38_11545</name>
</gene>
<feature type="compositionally biased region" description="Basic and acidic residues" evidence="1">
    <location>
        <begin position="1"/>
        <end position="21"/>
    </location>
</feature>
<dbReference type="EMBL" id="JAAGMU010000605">
    <property type="protein sequence ID" value="NEC79858.1"/>
    <property type="molecule type" value="Genomic_DNA"/>
</dbReference>
<reference evidence="2" key="1">
    <citation type="submission" date="2020-01" db="EMBL/GenBank/DDBJ databases">
        <title>Insect and environment-associated Actinomycetes.</title>
        <authorList>
            <person name="Currrie C."/>
            <person name="Chevrette M."/>
            <person name="Carlson C."/>
            <person name="Stubbendieck R."/>
            <person name="Wendt-Pienkowski E."/>
        </authorList>
    </citation>
    <scope>NUCLEOTIDE SEQUENCE</scope>
    <source>
        <strain evidence="2">SID7958</strain>
    </source>
</reference>
<evidence type="ECO:0000256" key="1">
    <source>
        <dbReference type="SAM" id="MobiDB-lite"/>
    </source>
</evidence>
<protein>
    <submittedName>
        <fullName evidence="2">Uncharacterized protein</fullName>
    </submittedName>
</protein>
<organism evidence="2">
    <name type="scientific">Streptomyces sp. SID7958</name>
    <dbReference type="NCBI Taxonomy" id="2706093"/>
    <lineage>
        <taxon>Bacteria</taxon>
        <taxon>Bacillati</taxon>
        <taxon>Actinomycetota</taxon>
        <taxon>Actinomycetes</taxon>
        <taxon>Kitasatosporales</taxon>
        <taxon>Streptomycetaceae</taxon>
        <taxon>Streptomyces</taxon>
    </lineage>
</organism>
<comment type="caution">
    <text evidence="2">The sequence shown here is derived from an EMBL/GenBank/DDBJ whole genome shotgun (WGS) entry which is preliminary data.</text>
</comment>
<feature type="region of interest" description="Disordered" evidence="1">
    <location>
        <begin position="1"/>
        <end position="47"/>
    </location>
</feature>
<proteinExistence type="predicted"/>
<feature type="non-terminal residue" evidence="2">
    <location>
        <position position="1"/>
    </location>
</feature>
<name>A0A6G3U0P9_9ACTN</name>
<sequence length="47" mass="4826">LHAPLDDDRRSPGDGEDDGGHDGAPGGKPAADGTRGGHRHDDKGARR</sequence>
<accession>A0A6G3U0P9</accession>
<dbReference type="AlphaFoldDB" id="A0A6G3U0P9"/>
<evidence type="ECO:0000313" key="2">
    <source>
        <dbReference type="EMBL" id="NEC79858.1"/>
    </source>
</evidence>